<keyword evidence="2" id="KW-1185">Reference proteome</keyword>
<gene>
    <name evidence="1" type="ORF">H5P27_17640</name>
</gene>
<evidence type="ECO:0000313" key="1">
    <source>
        <dbReference type="EMBL" id="MBC2607881.1"/>
    </source>
</evidence>
<dbReference type="EMBL" id="JACHVC010000013">
    <property type="protein sequence ID" value="MBC2607881.1"/>
    <property type="molecule type" value="Genomic_DNA"/>
</dbReference>
<dbReference type="SUPFAM" id="SSF160519">
    <property type="entry name" value="BB2672-like"/>
    <property type="match status" value="1"/>
</dbReference>
<evidence type="ECO:0000313" key="2">
    <source>
        <dbReference type="Proteomes" id="UP000526501"/>
    </source>
</evidence>
<name>A0A7X1EA00_9BACT</name>
<sequence>MGIKIRKWIQRVEEDLSRGSVVFKKIAVGAVVENPYAGVDADSLDEIIEPSLSLSGSFVDRLLSLLGDSHPVSYGKAAVVGSSGEFEHGKAFLTTRFVDPIRAALGNAKSWVPSTCLRSSVGSNVDVPTGAIHDLFGLEENQTISLNFGDSPNADEVIVVFVIVCK</sequence>
<dbReference type="Proteomes" id="UP000526501">
    <property type="component" value="Unassembled WGS sequence"/>
</dbReference>
<dbReference type="Gene3D" id="3.30.1330.110">
    <property type="entry name" value="BB2672"/>
    <property type="match status" value="1"/>
</dbReference>
<accession>A0A7X1EA00</accession>
<protein>
    <submittedName>
        <fullName evidence="1">Amino acid synthesis family protein</fullName>
    </submittedName>
</protein>
<dbReference type="AlphaFoldDB" id="A0A7X1EA00"/>
<comment type="caution">
    <text evidence="1">The sequence shown here is derived from an EMBL/GenBank/DDBJ whole genome shotgun (WGS) entry which is preliminary data.</text>
</comment>
<dbReference type="InterPro" id="IPR035936">
    <property type="entry name" value="BB2672"/>
</dbReference>
<reference evidence="1 2" key="1">
    <citation type="submission" date="2020-07" db="EMBL/GenBank/DDBJ databases">
        <authorList>
            <person name="Feng X."/>
        </authorList>
    </citation>
    <scope>NUCLEOTIDE SEQUENCE [LARGE SCALE GENOMIC DNA]</scope>
    <source>
        <strain evidence="1 2">JCM23202</strain>
    </source>
</reference>
<dbReference type="InterPro" id="IPR009569">
    <property type="entry name" value="AA_synth_put"/>
</dbReference>
<proteinExistence type="predicted"/>
<dbReference type="Pfam" id="PF06684">
    <property type="entry name" value="AA_synth"/>
    <property type="match status" value="1"/>
</dbReference>
<organism evidence="1 2">
    <name type="scientific">Pelagicoccus albus</name>
    <dbReference type="NCBI Taxonomy" id="415222"/>
    <lineage>
        <taxon>Bacteria</taxon>
        <taxon>Pseudomonadati</taxon>
        <taxon>Verrucomicrobiota</taxon>
        <taxon>Opitutia</taxon>
        <taxon>Puniceicoccales</taxon>
        <taxon>Pelagicoccaceae</taxon>
        <taxon>Pelagicoccus</taxon>
    </lineage>
</organism>
<dbReference type="RefSeq" id="WP_185661744.1">
    <property type="nucleotide sequence ID" value="NZ_CAWPOO010000013.1"/>
</dbReference>